<comment type="caution">
    <text evidence="1">The sequence shown here is derived from an EMBL/GenBank/DDBJ whole genome shotgun (WGS) entry which is preliminary data.</text>
</comment>
<sequence length="75" mass="8742">MQLSPIRALSLRRVSFVNNGRRELKETLSSNHVQRERKETLSSIWKIPCQAIMFCVSEKRPSSNSKFCIYQSRLA</sequence>
<dbReference type="Proteomes" id="UP000054776">
    <property type="component" value="Unassembled WGS sequence"/>
</dbReference>
<keyword evidence="2" id="KW-1185">Reference proteome</keyword>
<reference evidence="1 2" key="1">
    <citation type="submission" date="2015-01" db="EMBL/GenBank/DDBJ databases">
        <title>Evolution of Trichinella species and genotypes.</title>
        <authorList>
            <person name="Korhonen P.K."/>
            <person name="Edoardo P."/>
            <person name="Giuseppe L.R."/>
            <person name="Gasser R.B."/>
        </authorList>
    </citation>
    <scope>NUCLEOTIDE SEQUENCE [LARGE SCALE GENOMIC DNA]</scope>
    <source>
        <strain evidence="1">ISS3</strain>
    </source>
</reference>
<dbReference type="AlphaFoldDB" id="A0A0V0Z1W7"/>
<evidence type="ECO:0000313" key="2">
    <source>
        <dbReference type="Proteomes" id="UP000054776"/>
    </source>
</evidence>
<protein>
    <submittedName>
        <fullName evidence="1">Uncharacterized protein</fullName>
    </submittedName>
</protein>
<dbReference type="InParanoid" id="A0A0V0Z1W7"/>
<dbReference type="EMBL" id="JYDH01003075">
    <property type="protein sequence ID" value="KRY06565.1"/>
    <property type="molecule type" value="Genomic_DNA"/>
</dbReference>
<proteinExistence type="predicted"/>
<name>A0A0V0Z1W7_TRISP</name>
<gene>
    <name evidence="1" type="ORF">T01_5107</name>
</gene>
<evidence type="ECO:0000313" key="1">
    <source>
        <dbReference type="EMBL" id="KRY06565.1"/>
    </source>
</evidence>
<accession>A0A0V0Z1W7</accession>
<organism evidence="1 2">
    <name type="scientific">Trichinella spiralis</name>
    <name type="common">Trichina worm</name>
    <dbReference type="NCBI Taxonomy" id="6334"/>
    <lineage>
        <taxon>Eukaryota</taxon>
        <taxon>Metazoa</taxon>
        <taxon>Ecdysozoa</taxon>
        <taxon>Nematoda</taxon>
        <taxon>Enoplea</taxon>
        <taxon>Dorylaimia</taxon>
        <taxon>Trichinellida</taxon>
        <taxon>Trichinellidae</taxon>
        <taxon>Trichinella</taxon>
    </lineage>
</organism>